<reference evidence="7 8" key="1">
    <citation type="submission" date="2020-05" db="EMBL/GenBank/DDBJ databases">
        <title>Draft genome of xy-202 and genomic insight in genome of the genus Peptostreptococcus.</title>
        <authorList>
            <person name="Zhang Z."/>
        </authorList>
    </citation>
    <scope>NUCLEOTIDE SEQUENCE [LARGE SCALE GENOMIC DNA]</scope>
    <source>
        <strain evidence="7 8">DSM 27025</strain>
    </source>
</reference>
<evidence type="ECO:0000256" key="3">
    <source>
        <dbReference type="ARBA" id="ARBA00022692"/>
    </source>
</evidence>
<keyword evidence="2" id="KW-1003">Cell membrane</keyword>
<dbReference type="PANTHER" id="PTHR30250">
    <property type="entry name" value="PST FAMILY PREDICTED COLANIC ACID TRANSPORTER"/>
    <property type="match status" value="1"/>
</dbReference>
<feature type="transmembrane region" description="Helical" evidence="6">
    <location>
        <begin position="365"/>
        <end position="386"/>
    </location>
</feature>
<evidence type="ECO:0000256" key="2">
    <source>
        <dbReference type="ARBA" id="ARBA00022475"/>
    </source>
</evidence>
<dbReference type="PANTHER" id="PTHR30250:SF21">
    <property type="entry name" value="LIPID II FLIPPASE MURJ"/>
    <property type="match status" value="1"/>
</dbReference>
<dbReference type="InterPro" id="IPR002797">
    <property type="entry name" value="Polysacc_synth"/>
</dbReference>
<proteinExistence type="predicted"/>
<keyword evidence="4 6" id="KW-1133">Transmembrane helix</keyword>
<evidence type="ECO:0000256" key="1">
    <source>
        <dbReference type="ARBA" id="ARBA00004651"/>
    </source>
</evidence>
<dbReference type="Pfam" id="PF01943">
    <property type="entry name" value="Polysacc_synt"/>
    <property type="match status" value="1"/>
</dbReference>
<keyword evidence="5 6" id="KW-0472">Membrane</keyword>
<evidence type="ECO:0000256" key="6">
    <source>
        <dbReference type="SAM" id="Phobius"/>
    </source>
</evidence>
<evidence type="ECO:0000256" key="4">
    <source>
        <dbReference type="ARBA" id="ARBA00022989"/>
    </source>
</evidence>
<evidence type="ECO:0000256" key="5">
    <source>
        <dbReference type="ARBA" id="ARBA00023136"/>
    </source>
</evidence>
<feature type="transmembrane region" description="Helical" evidence="6">
    <location>
        <begin position="53"/>
        <end position="73"/>
    </location>
</feature>
<evidence type="ECO:0000313" key="8">
    <source>
        <dbReference type="Proteomes" id="UP000713904"/>
    </source>
</evidence>
<comment type="caution">
    <text evidence="7">The sequence shown here is derived from an EMBL/GenBank/DDBJ whole genome shotgun (WGS) entry which is preliminary data.</text>
</comment>
<dbReference type="EMBL" id="JABGBW010000004">
    <property type="protein sequence ID" value="MBC2576334.1"/>
    <property type="molecule type" value="Genomic_DNA"/>
</dbReference>
<comment type="subcellular location">
    <subcellularLocation>
        <location evidence="1">Cell membrane</location>
        <topology evidence="1">Multi-pass membrane protein</topology>
    </subcellularLocation>
</comment>
<dbReference type="CDD" id="cd13124">
    <property type="entry name" value="MATE_SpoVB_like"/>
    <property type="match status" value="1"/>
</dbReference>
<dbReference type="RefSeq" id="WP_185624360.1">
    <property type="nucleotide sequence ID" value="NZ_JABGBW010000004.1"/>
</dbReference>
<feature type="transmembrane region" description="Helical" evidence="6">
    <location>
        <begin position="398"/>
        <end position="417"/>
    </location>
</feature>
<sequence>MKVSNKKNSFLMGTLILGAAGVIIKILGAIFRIPLANFIGAEGMGYYQTAYPVYALFLTLATAGFPTAIAKLVSEQVALGNHKGANEIFKITHLMLFVTGLVTFLILFIGADNIVTNVQHNPNALTAMKAIAPALLIVPSMSAYRGYYQGYQQMSRIAISQIIEQIFRVFLGLALAFILMKQFGPKIGAAGGISGATIGAFASFIFLMLVYFKDSKQRKYLIENSTGYVKQDTSTIILNIVRVVIPISIGACVMPLVNVVDSVIVIARLKAAGFTTLAANSLLGQLTGMAMPIIVMPMIFTTAIGMSLVPAISESYTLKKFNEARHNAKMAFKITLLLVLPCAFGLASLAQPIMGLLFPKQSAEVVGLILFTLSPACIFLGLLYTFNGILQGMGKPMIPVYALLCGIAGKIVISYTLTAIPSINILGSAFGTVASYLIAAIFEYIYIKRALSIQFNLMDYFIKPLITVMLMFLGARYTYIGLSMFLGNKISTLFAIIVGGIIYVVVIIGIGGITQEEILAMPKGRSILAKLKKLKLVRG</sequence>
<feature type="transmembrane region" description="Helical" evidence="6">
    <location>
        <begin position="465"/>
        <end position="486"/>
    </location>
</feature>
<keyword evidence="8" id="KW-1185">Reference proteome</keyword>
<feature type="transmembrane region" description="Helical" evidence="6">
    <location>
        <begin position="289"/>
        <end position="309"/>
    </location>
</feature>
<accession>A0ABR6TLR1</accession>
<keyword evidence="3 6" id="KW-0812">Transmembrane</keyword>
<feature type="transmembrane region" description="Helical" evidence="6">
    <location>
        <begin position="330"/>
        <end position="353"/>
    </location>
</feature>
<feature type="transmembrane region" description="Helical" evidence="6">
    <location>
        <begin position="94"/>
        <end position="111"/>
    </location>
</feature>
<feature type="transmembrane region" description="Helical" evidence="6">
    <location>
        <begin position="123"/>
        <end position="144"/>
    </location>
</feature>
<feature type="transmembrane region" description="Helical" evidence="6">
    <location>
        <begin position="165"/>
        <end position="183"/>
    </location>
</feature>
<gene>
    <name evidence="7" type="ORF">HLB29_06510</name>
</gene>
<feature type="transmembrane region" description="Helical" evidence="6">
    <location>
        <begin position="12"/>
        <end position="33"/>
    </location>
</feature>
<protein>
    <submittedName>
        <fullName evidence="7">Polysaccharide biosynthesis protein</fullName>
    </submittedName>
</protein>
<name>A0ABR6TLR1_9FIRM</name>
<feature type="transmembrane region" description="Helical" evidence="6">
    <location>
        <begin position="189"/>
        <end position="212"/>
    </location>
</feature>
<dbReference type="PIRSF" id="PIRSF038958">
    <property type="entry name" value="PG_synth_SpoVB"/>
    <property type="match status" value="1"/>
</dbReference>
<dbReference type="Proteomes" id="UP000713904">
    <property type="component" value="Unassembled WGS sequence"/>
</dbReference>
<evidence type="ECO:0000313" key="7">
    <source>
        <dbReference type="EMBL" id="MBC2576334.1"/>
    </source>
</evidence>
<dbReference type="InterPro" id="IPR024923">
    <property type="entry name" value="PG_synth_SpoVB"/>
</dbReference>
<organism evidence="7 8">
    <name type="scientific">Peptostreptococcus canis</name>
    <dbReference type="NCBI Taxonomy" id="1159213"/>
    <lineage>
        <taxon>Bacteria</taxon>
        <taxon>Bacillati</taxon>
        <taxon>Bacillota</taxon>
        <taxon>Clostridia</taxon>
        <taxon>Peptostreptococcales</taxon>
        <taxon>Peptostreptococcaceae</taxon>
        <taxon>Peptostreptococcus</taxon>
    </lineage>
</organism>
<dbReference type="InterPro" id="IPR050833">
    <property type="entry name" value="Poly_Biosynth_Transport"/>
</dbReference>
<feature type="transmembrane region" description="Helical" evidence="6">
    <location>
        <begin position="423"/>
        <end position="445"/>
    </location>
</feature>
<feature type="transmembrane region" description="Helical" evidence="6">
    <location>
        <begin position="492"/>
        <end position="513"/>
    </location>
</feature>
<feature type="transmembrane region" description="Helical" evidence="6">
    <location>
        <begin position="243"/>
        <end position="269"/>
    </location>
</feature>